<sequence>MKHEGKSPRSGPRAAADAKRDRKSTTGIDGSPKKGGRGGKFTWSGDHIFSRSEMGLLESGAVDAKDPNFDEEIGHRVRIA</sequence>
<dbReference type="Proteomes" id="UP001057402">
    <property type="component" value="Chromosome 4"/>
</dbReference>
<dbReference type="EMBL" id="CM042883">
    <property type="protein sequence ID" value="KAI4377770.1"/>
    <property type="molecule type" value="Genomic_DNA"/>
</dbReference>
<reference evidence="2" key="1">
    <citation type="journal article" date="2023" name="Front. Plant Sci.">
        <title>Chromosomal-level genome assembly of Melastoma candidum provides insights into trichome evolution.</title>
        <authorList>
            <person name="Zhong Y."/>
            <person name="Wu W."/>
            <person name="Sun C."/>
            <person name="Zou P."/>
            <person name="Liu Y."/>
            <person name="Dai S."/>
            <person name="Zhou R."/>
        </authorList>
    </citation>
    <scope>NUCLEOTIDE SEQUENCE [LARGE SCALE GENOMIC DNA]</scope>
</reference>
<protein>
    <submittedName>
        <fullName evidence="1">Uncharacterized protein</fullName>
    </submittedName>
</protein>
<keyword evidence="2" id="KW-1185">Reference proteome</keyword>
<evidence type="ECO:0000313" key="2">
    <source>
        <dbReference type="Proteomes" id="UP001057402"/>
    </source>
</evidence>
<gene>
    <name evidence="1" type="ORF">MLD38_015348</name>
</gene>
<organism evidence="1 2">
    <name type="scientific">Melastoma candidum</name>
    <dbReference type="NCBI Taxonomy" id="119954"/>
    <lineage>
        <taxon>Eukaryota</taxon>
        <taxon>Viridiplantae</taxon>
        <taxon>Streptophyta</taxon>
        <taxon>Embryophyta</taxon>
        <taxon>Tracheophyta</taxon>
        <taxon>Spermatophyta</taxon>
        <taxon>Magnoliopsida</taxon>
        <taxon>eudicotyledons</taxon>
        <taxon>Gunneridae</taxon>
        <taxon>Pentapetalae</taxon>
        <taxon>rosids</taxon>
        <taxon>malvids</taxon>
        <taxon>Myrtales</taxon>
        <taxon>Melastomataceae</taxon>
        <taxon>Melastomatoideae</taxon>
        <taxon>Melastomateae</taxon>
        <taxon>Melastoma</taxon>
    </lineage>
</organism>
<accession>A0ACB9RFU7</accession>
<proteinExistence type="predicted"/>
<evidence type="ECO:0000313" key="1">
    <source>
        <dbReference type="EMBL" id="KAI4377770.1"/>
    </source>
</evidence>
<name>A0ACB9RFU7_9MYRT</name>
<comment type="caution">
    <text evidence="1">The sequence shown here is derived from an EMBL/GenBank/DDBJ whole genome shotgun (WGS) entry which is preliminary data.</text>
</comment>